<accession>A0A7M7NTC4</accession>
<dbReference type="Proteomes" id="UP000007110">
    <property type="component" value="Unassembled WGS sequence"/>
</dbReference>
<keyword evidence="2" id="KW-1185">Reference proteome</keyword>
<proteinExistence type="predicted"/>
<protein>
    <submittedName>
        <fullName evidence="1">Uncharacterized protein</fullName>
    </submittedName>
</protein>
<reference evidence="2" key="1">
    <citation type="submission" date="2015-02" db="EMBL/GenBank/DDBJ databases">
        <title>Genome sequencing for Strongylocentrotus purpuratus.</title>
        <authorList>
            <person name="Murali S."/>
            <person name="Liu Y."/>
            <person name="Vee V."/>
            <person name="English A."/>
            <person name="Wang M."/>
            <person name="Skinner E."/>
            <person name="Han Y."/>
            <person name="Muzny D.M."/>
            <person name="Worley K.C."/>
            <person name="Gibbs R.A."/>
        </authorList>
    </citation>
    <scope>NUCLEOTIDE SEQUENCE</scope>
</reference>
<evidence type="ECO:0000313" key="1">
    <source>
        <dbReference type="EnsemblMetazoa" id="XP_030841178"/>
    </source>
</evidence>
<evidence type="ECO:0000313" key="2">
    <source>
        <dbReference type="Proteomes" id="UP000007110"/>
    </source>
</evidence>
<dbReference type="KEGG" id="spu:115923957"/>
<dbReference type="PANTHER" id="PTHR47510:SF3">
    <property type="entry name" value="ENDO_EXONUCLEASE_PHOSPHATASE DOMAIN-CONTAINING PROTEIN"/>
    <property type="match status" value="1"/>
</dbReference>
<dbReference type="EnsemblMetazoa" id="XM_030985318">
    <property type="protein sequence ID" value="XP_030841178"/>
    <property type="gene ID" value="LOC115923957"/>
</dbReference>
<dbReference type="PANTHER" id="PTHR47510">
    <property type="entry name" value="REVERSE TRANSCRIPTASE DOMAIN-CONTAINING PROTEIN"/>
    <property type="match status" value="1"/>
</dbReference>
<dbReference type="OMA" id="MYHENIH"/>
<sequence>MYDFLNTMYSHYMFPLITKPSRIIPNTATLIDNIFTNCLHNDLQSGLIYSDISDHFPVWCVNNKQIIEYASVNTTPNGRLINNNQLLQFKYKLLNVDWTPVRNTVDANKSYDLFIHILSNLYNECFPIVQRRNSKLKCKSPWITTGILKSIHVKQKKSVSKRKYVKYKNSLTATIRSSKKKYFYNMFHKIKGDMKKTWSNINGLLGKRRQNIPAKMYHENIHLSSPHIISNSFNHYFVNIAENISQDIPTSFHIFHDFMPVDKSFSSLFLTPTSVYELLKIVSSMKSSKASGSDDMAPKVLKDSIHLLVDQLCIISNKSLSQGIIPDRLKVSKIIPVYKKKNPQNLENYRPISLLPFFSKILERVVHKRLYSHLQINDILIPEQFSFQY</sequence>
<name>A0A7M7NTC4_STRPU</name>
<dbReference type="InParanoid" id="A0A7M7NTC4"/>
<organism evidence="1 2">
    <name type="scientific">Strongylocentrotus purpuratus</name>
    <name type="common">Purple sea urchin</name>
    <dbReference type="NCBI Taxonomy" id="7668"/>
    <lineage>
        <taxon>Eukaryota</taxon>
        <taxon>Metazoa</taxon>
        <taxon>Echinodermata</taxon>
        <taxon>Eleutherozoa</taxon>
        <taxon>Echinozoa</taxon>
        <taxon>Echinoidea</taxon>
        <taxon>Euechinoidea</taxon>
        <taxon>Echinacea</taxon>
        <taxon>Camarodonta</taxon>
        <taxon>Echinidea</taxon>
        <taxon>Strongylocentrotidae</taxon>
        <taxon>Strongylocentrotus</taxon>
    </lineage>
</organism>
<dbReference type="OrthoDB" id="445826at2759"/>
<reference evidence="1" key="2">
    <citation type="submission" date="2021-01" db="UniProtKB">
        <authorList>
            <consortium name="EnsemblMetazoa"/>
        </authorList>
    </citation>
    <scope>IDENTIFICATION</scope>
</reference>
<dbReference type="GeneID" id="115923957"/>
<dbReference type="AlphaFoldDB" id="A0A7M7NTC4"/>
<dbReference type="RefSeq" id="XP_030841178.1">
    <property type="nucleotide sequence ID" value="XM_030985318.1"/>
</dbReference>